<name>A0A538TM96_UNCEI</name>
<dbReference type="GO" id="GO:0016740">
    <property type="term" value="F:transferase activity"/>
    <property type="evidence" value="ECO:0007669"/>
    <property type="project" value="UniProtKB-KW"/>
</dbReference>
<sequence length="383" mass="42052">MRPIWDVVWLSDIPWGSLWQRPQQLATRIPGDARILFVEPWALGHAPAVRPVPVAPRIARVSFPFLPLHARAHRLRRLAYHFGSSAPATAAFFALQRAWARGLRGFFRPNAKRLALVQNFMSAPALDAWRPDRVVYDMIDAPLHFAPVPPRLVPLWEGLLRRADRVVVTSGPLQALAKSGGARESLLVGNGVEASRFRSAESHPATLPGPPDTPVLGYVGSIHAWFDVPLVAALARAIPEARIVLVGPAHPATAREIARAAALAPNLHWIGPKPYAEIPSIVGAFRVGLIPFRRTPLTEAVNPVKLYEYAAAGVPCVTTRFSDEVDLWSEAARVASTEEQFVSEARALLAAPPDRAPLRAFAERHDWDEIARRFTAICLEDAA</sequence>
<evidence type="ECO:0000313" key="1">
    <source>
        <dbReference type="EMBL" id="TMQ64738.1"/>
    </source>
</evidence>
<proteinExistence type="predicted"/>
<gene>
    <name evidence="1" type="ORF">E6K79_06800</name>
</gene>
<dbReference type="AlphaFoldDB" id="A0A538TM96"/>
<keyword evidence="1" id="KW-0808">Transferase</keyword>
<dbReference type="EMBL" id="VBOZ01000017">
    <property type="protein sequence ID" value="TMQ64738.1"/>
    <property type="molecule type" value="Genomic_DNA"/>
</dbReference>
<dbReference type="Proteomes" id="UP000317691">
    <property type="component" value="Unassembled WGS sequence"/>
</dbReference>
<dbReference type="Gene3D" id="3.40.50.2000">
    <property type="entry name" value="Glycogen Phosphorylase B"/>
    <property type="match status" value="1"/>
</dbReference>
<accession>A0A538TM96</accession>
<dbReference type="Pfam" id="PF13692">
    <property type="entry name" value="Glyco_trans_1_4"/>
    <property type="match status" value="1"/>
</dbReference>
<organism evidence="1 2">
    <name type="scientific">Eiseniibacteriota bacterium</name>
    <dbReference type="NCBI Taxonomy" id="2212470"/>
    <lineage>
        <taxon>Bacteria</taxon>
        <taxon>Candidatus Eiseniibacteriota</taxon>
    </lineage>
</organism>
<comment type="caution">
    <text evidence="1">The sequence shown here is derived from an EMBL/GenBank/DDBJ whole genome shotgun (WGS) entry which is preliminary data.</text>
</comment>
<dbReference type="PANTHER" id="PTHR12526">
    <property type="entry name" value="GLYCOSYLTRANSFERASE"/>
    <property type="match status" value="1"/>
</dbReference>
<protein>
    <submittedName>
        <fullName evidence="1">Glycosyltransferase family 1 protein</fullName>
    </submittedName>
</protein>
<reference evidence="1 2" key="1">
    <citation type="journal article" date="2019" name="Nat. Microbiol.">
        <title>Mediterranean grassland soil C-N compound turnover is dependent on rainfall and depth, and is mediated by genomically divergent microorganisms.</title>
        <authorList>
            <person name="Diamond S."/>
            <person name="Andeer P.F."/>
            <person name="Li Z."/>
            <person name="Crits-Christoph A."/>
            <person name="Burstein D."/>
            <person name="Anantharaman K."/>
            <person name="Lane K.R."/>
            <person name="Thomas B.C."/>
            <person name="Pan C."/>
            <person name="Northen T.R."/>
            <person name="Banfield J.F."/>
        </authorList>
    </citation>
    <scope>NUCLEOTIDE SEQUENCE [LARGE SCALE GENOMIC DNA]</scope>
    <source>
        <strain evidence="1">WS_9</strain>
    </source>
</reference>
<dbReference type="SUPFAM" id="SSF53756">
    <property type="entry name" value="UDP-Glycosyltransferase/glycogen phosphorylase"/>
    <property type="match status" value="1"/>
</dbReference>
<evidence type="ECO:0000313" key="2">
    <source>
        <dbReference type="Proteomes" id="UP000317691"/>
    </source>
</evidence>